<comment type="caution">
    <text evidence="2">The sequence shown here is derived from an EMBL/GenBank/DDBJ whole genome shotgun (WGS) entry which is preliminary data.</text>
</comment>
<dbReference type="OrthoDB" id="5081882at2"/>
<feature type="region of interest" description="Disordered" evidence="1">
    <location>
        <begin position="318"/>
        <end position="361"/>
    </location>
</feature>
<name>A0A4Y9FW16_9MICO</name>
<evidence type="ECO:0000313" key="2">
    <source>
        <dbReference type="EMBL" id="TFU33183.1"/>
    </source>
</evidence>
<accession>A0A4Y9FW16</accession>
<sequence length="454" mass="47090">MSATARPSDAPSVLDPAPAGSEPPLTDAYRPIRRIALPHAPVAGMLAAAGERRVLLADAEACAGRVFLGRSDLPHHLLVPLDLVRRADGHDLELPWCREPLARLLDRRAAENRPLAGGELVTVAVSLARGACEAWEDVPPEAEPPPGRWWIDDEGRPLFAPADDGAPVAEEASALLARAAAHTKDRVLRRVIEEARDALERPRRLHRALGALEDALFECYAPRAIERGEGRAADAGAVVRLDDAPELPAGPSPGASLAGILGHFTDPGLADAVGDALDRTRTAARRALGTGRRLPVLVGAAAAVLVVVGGLMWPSDPEPADAHAAKGATPTPSATAPATAAPGVPTPEPSGTADAPAEDAQAAAERLLAELADCAAHGDPLCEGIRDDPAEPFPDEVLAAVAASAEAVLLDDYGDVAVFRVQDADGAPQAVLMQLVRLDGRWLIRSAQALSGAG</sequence>
<dbReference type="EMBL" id="SPQB01000012">
    <property type="protein sequence ID" value="TFU33183.1"/>
    <property type="molecule type" value="Genomic_DNA"/>
</dbReference>
<evidence type="ECO:0000256" key="1">
    <source>
        <dbReference type="SAM" id="MobiDB-lite"/>
    </source>
</evidence>
<evidence type="ECO:0000313" key="3">
    <source>
        <dbReference type="Proteomes" id="UP000298358"/>
    </source>
</evidence>
<keyword evidence="3" id="KW-1185">Reference proteome</keyword>
<dbReference type="Proteomes" id="UP000298358">
    <property type="component" value="Unassembled WGS sequence"/>
</dbReference>
<gene>
    <name evidence="2" type="ORF">E4U02_06865</name>
</gene>
<protein>
    <submittedName>
        <fullName evidence="2">Uncharacterized protein</fullName>
    </submittedName>
</protein>
<dbReference type="RefSeq" id="WP_135114103.1">
    <property type="nucleotide sequence ID" value="NZ_JADGLL010000012.1"/>
</dbReference>
<feature type="compositionally biased region" description="Low complexity" evidence="1">
    <location>
        <begin position="325"/>
        <end position="343"/>
    </location>
</feature>
<organism evidence="2 3">
    <name type="scientific">Microbacterium paludicola</name>
    <dbReference type="NCBI Taxonomy" id="300019"/>
    <lineage>
        <taxon>Bacteria</taxon>
        <taxon>Bacillati</taxon>
        <taxon>Actinomycetota</taxon>
        <taxon>Actinomycetes</taxon>
        <taxon>Micrococcales</taxon>
        <taxon>Microbacteriaceae</taxon>
        <taxon>Microbacterium</taxon>
    </lineage>
</organism>
<proteinExistence type="predicted"/>
<reference evidence="2 3" key="1">
    <citation type="submission" date="2019-03" db="EMBL/GenBank/DDBJ databases">
        <title>Diversity of the mouse oral microbiome.</title>
        <authorList>
            <person name="Joseph S."/>
            <person name="Aduse-Opoku J."/>
            <person name="Curtis M."/>
            <person name="Wade W."/>
            <person name="Hashim A."/>
        </authorList>
    </citation>
    <scope>NUCLEOTIDE SEQUENCE [LARGE SCALE GENOMIC DNA]</scope>
    <source>
        <strain evidence="2 3">P1012</strain>
    </source>
</reference>
<dbReference type="AlphaFoldDB" id="A0A4Y9FW16"/>
<feature type="region of interest" description="Disordered" evidence="1">
    <location>
        <begin position="1"/>
        <end position="25"/>
    </location>
</feature>